<feature type="region of interest" description="Disordered" evidence="1">
    <location>
        <begin position="55"/>
        <end position="82"/>
    </location>
</feature>
<comment type="caution">
    <text evidence="2">The sequence shown here is derived from an EMBL/GenBank/DDBJ whole genome shotgun (WGS) entry which is preliminary data.</text>
</comment>
<accession>A0A495J839</accession>
<evidence type="ECO:0000313" key="2">
    <source>
        <dbReference type="EMBL" id="RKR85047.1"/>
    </source>
</evidence>
<sequence length="82" mass="9158">MLIFDYRKEANMKTNLSDKNGIRTHKSVSPEEIIAAGGTTAFGIKSGKNNETLKKALKKSPKPEPFTEEEWGSLMEQMANDK</sequence>
<evidence type="ECO:0000313" key="3">
    <source>
        <dbReference type="Proteomes" id="UP000268007"/>
    </source>
</evidence>
<organism evidence="2 3">
    <name type="scientific">Mucilaginibacter gracilis</name>
    <dbReference type="NCBI Taxonomy" id="423350"/>
    <lineage>
        <taxon>Bacteria</taxon>
        <taxon>Pseudomonadati</taxon>
        <taxon>Bacteroidota</taxon>
        <taxon>Sphingobacteriia</taxon>
        <taxon>Sphingobacteriales</taxon>
        <taxon>Sphingobacteriaceae</taxon>
        <taxon>Mucilaginibacter</taxon>
    </lineage>
</organism>
<dbReference type="EMBL" id="RBKU01000001">
    <property type="protein sequence ID" value="RKR85047.1"/>
    <property type="molecule type" value="Genomic_DNA"/>
</dbReference>
<gene>
    <name evidence="2" type="ORF">BDD43_5303</name>
</gene>
<name>A0A495J839_9SPHI</name>
<dbReference type="Proteomes" id="UP000268007">
    <property type="component" value="Unassembled WGS sequence"/>
</dbReference>
<proteinExistence type="predicted"/>
<dbReference type="AlphaFoldDB" id="A0A495J839"/>
<evidence type="ECO:0000256" key="1">
    <source>
        <dbReference type="SAM" id="MobiDB-lite"/>
    </source>
</evidence>
<keyword evidence="3" id="KW-1185">Reference proteome</keyword>
<reference evidence="2 3" key="1">
    <citation type="submission" date="2018-10" db="EMBL/GenBank/DDBJ databases">
        <title>Genomic Encyclopedia of Archaeal and Bacterial Type Strains, Phase II (KMG-II): from individual species to whole genera.</title>
        <authorList>
            <person name="Goeker M."/>
        </authorList>
    </citation>
    <scope>NUCLEOTIDE SEQUENCE [LARGE SCALE GENOMIC DNA]</scope>
    <source>
        <strain evidence="2 3">DSM 18602</strain>
    </source>
</reference>
<protein>
    <submittedName>
        <fullName evidence="2">Uncharacterized protein</fullName>
    </submittedName>
</protein>